<dbReference type="OrthoDB" id="10257301at2759"/>
<organism evidence="2 3">
    <name type="scientific">Brachionus plicatilis</name>
    <name type="common">Marine rotifer</name>
    <name type="synonym">Brachionus muelleri</name>
    <dbReference type="NCBI Taxonomy" id="10195"/>
    <lineage>
        <taxon>Eukaryota</taxon>
        <taxon>Metazoa</taxon>
        <taxon>Spiralia</taxon>
        <taxon>Gnathifera</taxon>
        <taxon>Rotifera</taxon>
        <taxon>Eurotatoria</taxon>
        <taxon>Monogononta</taxon>
        <taxon>Pseudotrocha</taxon>
        <taxon>Ploima</taxon>
        <taxon>Brachionidae</taxon>
        <taxon>Brachionus</taxon>
    </lineage>
</organism>
<dbReference type="EMBL" id="REGN01004070">
    <property type="protein sequence ID" value="RNA19330.1"/>
    <property type="molecule type" value="Genomic_DNA"/>
</dbReference>
<keyword evidence="3" id="KW-1185">Reference proteome</keyword>
<dbReference type="GO" id="GO:0003729">
    <property type="term" value="F:mRNA binding"/>
    <property type="evidence" value="ECO:0007669"/>
    <property type="project" value="TreeGrafter"/>
</dbReference>
<evidence type="ECO:0000256" key="1">
    <source>
        <dbReference type="SAM" id="MobiDB-lite"/>
    </source>
</evidence>
<name>A0A3M7R715_BRAPC</name>
<dbReference type="GO" id="GO:0071013">
    <property type="term" value="C:catalytic step 2 spliceosome"/>
    <property type="evidence" value="ECO:0007669"/>
    <property type="project" value="InterPro"/>
</dbReference>
<proteinExistence type="predicted"/>
<sequence>MSTSLNLIQGYNSGSEEEEHEQKSELKSDQTIPIKPELSLVSTISVNSAPVKEQDEHEYIEPHKELMFNPKYEEMWTPALGPDNPRISDFHKAQKNTLNGYVEPAIVNDFQFENQRQTFNSYGYAYDPSFDANQIVGDVDQAVQNKRALAGYV</sequence>
<dbReference type="GO" id="GO:0000398">
    <property type="term" value="P:mRNA splicing, via spliceosome"/>
    <property type="evidence" value="ECO:0007669"/>
    <property type="project" value="InterPro"/>
</dbReference>
<gene>
    <name evidence="2" type="ORF">BpHYR1_045203</name>
</gene>
<dbReference type="PANTHER" id="PTHR43979">
    <property type="entry name" value="PRE-MRNA-PROCESSING FACTOR 17"/>
    <property type="match status" value="1"/>
</dbReference>
<feature type="region of interest" description="Disordered" evidence="1">
    <location>
        <begin position="1"/>
        <end position="32"/>
    </location>
</feature>
<feature type="compositionally biased region" description="Polar residues" evidence="1">
    <location>
        <begin position="1"/>
        <end position="12"/>
    </location>
</feature>
<dbReference type="AlphaFoldDB" id="A0A3M7R715"/>
<dbReference type="PANTHER" id="PTHR43979:SF1">
    <property type="entry name" value="PRE-MRNA-PROCESSING FACTOR 17"/>
    <property type="match status" value="1"/>
</dbReference>
<accession>A0A3M7R715</accession>
<dbReference type="InterPro" id="IPR032847">
    <property type="entry name" value="PRPF17"/>
</dbReference>
<dbReference type="STRING" id="10195.A0A3M7R715"/>
<evidence type="ECO:0000313" key="2">
    <source>
        <dbReference type="EMBL" id="RNA19330.1"/>
    </source>
</evidence>
<dbReference type="Proteomes" id="UP000276133">
    <property type="component" value="Unassembled WGS sequence"/>
</dbReference>
<comment type="caution">
    <text evidence="2">The sequence shown here is derived from an EMBL/GenBank/DDBJ whole genome shotgun (WGS) entry which is preliminary data.</text>
</comment>
<reference evidence="2 3" key="1">
    <citation type="journal article" date="2018" name="Sci. Rep.">
        <title>Genomic signatures of local adaptation to the degree of environmental predictability in rotifers.</title>
        <authorList>
            <person name="Franch-Gras L."/>
            <person name="Hahn C."/>
            <person name="Garcia-Roger E.M."/>
            <person name="Carmona M.J."/>
            <person name="Serra M."/>
            <person name="Gomez A."/>
        </authorList>
    </citation>
    <scope>NUCLEOTIDE SEQUENCE [LARGE SCALE GENOMIC DNA]</scope>
    <source>
        <strain evidence="2">HYR1</strain>
    </source>
</reference>
<protein>
    <submittedName>
        <fullName evidence="2">Pre-mRNA-processing factor 17</fullName>
    </submittedName>
</protein>
<evidence type="ECO:0000313" key="3">
    <source>
        <dbReference type="Proteomes" id="UP000276133"/>
    </source>
</evidence>